<organism evidence="1 2">
    <name type="scientific">Oryzihumus leptocrescens</name>
    <dbReference type="NCBI Taxonomy" id="297536"/>
    <lineage>
        <taxon>Bacteria</taxon>
        <taxon>Bacillati</taxon>
        <taxon>Actinomycetota</taxon>
        <taxon>Actinomycetes</taxon>
        <taxon>Micrococcales</taxon>
        <taxon>Intrasporangiaceae</taxon>
        <taxon>Oryzihumus</taxon>
    </lineage>
</organism>
<dbReference type="Pfam" id="PF04075">
    <property type="entry name" value="F420H2_quin_red"/>
    <property type="match status" value="1"/>
</dbReference>
<dbReference type="EMBL" id="VFOQ01000001">
    <property type="protein sequence ID" value="TQL61961.1"/>
    <property type="molecule type" value="Genomic_DNA"/>
</dbReference>
<reference evidence="1 2" key="1">
    <citation type="submission" date="2019-06" db="EMBL/GenBank/DDBJ databases">
        <title>Sequencing the genomes of 1000 actinobacteria strains.</title>
        <authorList>
            <person name="Klenk H.-P."/>
        </authorList>
    </citation>
    <scope>NUCLEOTIDE SEQUENCE [LARGE SCALE GENOMIC DNA]</scope>
    <source>
        <strain evidence="1 2">DSM 18082</strain>
    </source>
</reference>
<dbReference type="Gene3D" id="2.30.110.10">
    <property type="entry name" value="Electron Transport, Fmn-binding Protein, Chain A"/>
    <property type="match status" value="1"/>
</dbReference>
<keyword evidence="2" id="KW-1185">Reference proteome</keyword>
<protein>
    <submittedName>
        <fullName evidence="1">Uncharacterized protein DUF385</fullName>
    </submittedName>
</protein>
<evidence type="ECO:0000313" key="2">
    <source>
        <dbReference type="Proteomes" id="UP000319514"/>
    </source>
</evidence>
<dbReference type="InterPro" id="IPR004378">
    <property type="entry name" value="F420H2_quin_Rdtase"/>
</dbReference>
<comment type="caution">
    <text evidence="1">The sequence shown here is derived from an EMBL/GenBank/DDBJ whole genome shotgun (WGS) entry which is preliminary data.</text>
</comment>
<dbReference type="Proteomes" id="UP000319514">
    <property type="component" value="Unassembled WGS sequence"/>
</dbReference>
<dbReference type="OrthoDB" id="5186446at2"/>
<evidence type="ECO:0000313" key="1">
    <source>
        <dbReference type="EMBL" id="TQL61961.1"/>
    </source>
</evidence>
<proteinExistence type="predicted"/>
<gene>
    <name evidence="1" type="ORF">FB474_3387</name>
</gene>
<dbReference type="RefSeq" id="WP_141789679.1">
    <property type="nucleotide sequence ID" value="NZ_BAAAKX010000011.1"/>
</dbReference>
<dbReference type="InterPro" id="IPR012349">
    <property type="entry name" value="Split_barrel_FMN-bd"/>
</dbReference>
<name>A0A542ZNL9_9MICO</name>
<sequence>MAYLKPGSFTVKVANRVAMRTTLWGVHTLRVARRNSAQTQDLPVIPVEVDGHLYVVSTRGESDWVRNVRAAGRVGLGQKGDLRDYTVAEVPVAEREPVITAYRKKAGREVEQYWKKLPDPADHPLFRLTPA</sequence>
<dbReference type="AlphaFoldDB" id="A0A542ZNL9"/>
<accession>A0A542ZNL9</accession>
<dbReference type="GO" id="GO:0016491">
    <property type="term" value="F:oxidoreductase activity"/>
    <property type="evidence" value="ECO:0007669"/>
    <property type="project" value="InterPro"/>
</dbReference>